<evidence type="ECO:0000313" key="2">
    <source>
        <dbReference type="Proteomes" id="UP000000483"/>
    </source>
</evidence>
<name>F2NFF3_DESAR</name>
<sequence>MEEKKTMVCTCKNCGNEAEMTIKCEEFIVGTKPAEASGKPEAGQVKRTIACTQCGNEAEMIVDL</sequence>
<organism evidence="1 2">
    <name type="scientific">Desulfobacca acetoxidans (strain ATCC 700848 / DSM 11109 / ASRB2)</name>
    <dbReference type="NCBI Taxonomy" id="880072"/>
    <lineage>
        <taxon>Bacteria</taxon>
        <taxon>Pseudomonadati</taxon>
        <taxon>Thermodesulfobacteriota</taxon>
        <taxon>Desulfobaccia</taxon>
        <taxon>Desulfobaccales</taxon>
        <taxon>Desulfobaccaceae</taxon>
        <taxon>Desulfobacca</taxon>
    </lineage>
</organism>
<dbReference type="EMBL" id="CP002629">
    <property type="protein sequence ID" value="AEB10072.1"/>
    <property type="molecule type" value="Genomic_DNA"/>
</dbReference>
<dbReference type="KEGG" id="dao:Desac_2245"/>
<proteinExistence type="predicted"/>
<keyword evidence="2" id="KW-1185">Reference proteome</keyword>
<gene>
    <name evidence="1" type="ordered locus">Desac_2245</name>
</gene>
<evidence type="ECO:0000313" key="1">
    <source>
        <dbReference type="EMBL" id="AEB10072.1"/>
    </source>
</evidence>
<dbReference type="RefSeq" id="WP_013707181.1">
    <property type="nucleotide sequence ID" value="NC_015388.1"/>
</dbReference>
<dbReference type="Proteomes" id="UP000000483">
    <property type="component" value="Chromosome"/>
</dbReference>
<accession>F2NFF3</accession>
<dbReference type="HOGENOM" id="CLU_2769101_0_0_7"/>
<dbReference type="OrthoDB" id="5421813at2"/>
<reference evidence="2" key="2">
    <citation type="submission" date="2011-03" db="EMBL/GenBank/DDBJ databases">
        <title>The complete genome of Desulfobacca acetoxidans DSM 11109.</title>
        <authorList>
            <consortium name="US DOE Joint Genome Institute (JGI-PGF)"/>
            <person name="Lucas S."/>
            <person name="Copeland A."/>
            <person name="Lapidus A."/>
            <person name="Bruce D."/>
            <person name="Goodwin L."/>
            <person name="Pitluck S."/>
            <person name="Peters L."/>
            <person name="Kyrpides N."/>
            <person name="Mavromatis K."/>
            <person name="Ivanova N."/>
            <person name="Ovchinnikova G."/>
            <person name="Teshima H."/>
            <person name="Detter J.C."/>
            <person name="Han C."/>
            <person name="Land M."/>
            <person name="Hauser L."/>
            <person name="Markowitz V."/>
            <person name="Cheng J.-F."/>
            <person name="Hugenholtz P."/>
            <person name="Woyke T."/>
            <person name="Wu D."/>
            <person name="Spring S."/>
            <person name="Schueler E."/>
            <person name="Brambilla E."/>
            <person name="Klenk H.-P."/>
            <person name="Eisen J.A."/>
        </authorList>
    </citation>
    <scope>NUCLEOTIDE SEQUENCE [LARGE SCALE GENOMIC DNA]</scope>
    <source>
        <strain evidence="2">ATCC 700848 / DSM 11109 / ASRB2</strain>
    </source>
</reference>
<protein>
    <submittedName>
        <fullName evidence="1">Uncharacterized protein</fullName>
    </submittedName>
</protein>
<dbReference type="AlphaFoldDB" id="F2NFF3"/>
<reference evidence="1 2" key="1">
    <citation type="journal article" date="2011" name="Stand. Genomic Sci.">
        <title>Complete genome sequence of the acetate-degrading sulfate reducer Desulfobacca acetoxidans type strain (ASRB2).</title>
        <authorList>
            <person name="Goker M."/>
            <person name="Teshima H."/>
            <person name="Lapidus A."/>
            <person name="Nolan M."/>
            <person name="Lucas S."/>
            <person name="Hammon N."/>
            <person name="Deshpande S."/>
            <person name="Cheng J.F."/>
            <person name="Tapia R."/>
            <person name="Han C."/>
            <person name="Goodwin L."/>
            <person name="Pitluck S."/>
            <person name="Huntemann M."/>
            <person name="Liolios K."/>
            <person name="Ivanova N."/>
            <person name="Pagani I."/>
            <person name="Mavromatis K."/>
            <person name="Ovchinikova G."/>
            <person name="Pati A."/>
            <person name="Chen A."/>
            <person name="Palaniappan K."/>
            <person name="Land M."/>
            <person name="Hauser L."/>
            <person name="Brambilla E.M."/>
            <person name="Rohde M."/>
            <person name="Spring S."/>
            <person name="Detter J.C."/>
            <person name="Woyke T."/>
            <person name="Bristow J."/>
            <person name="Eisen J.A."/>
            <person name="Markowitz V."/>
            <person name="Hugenholtz P."/>
            <person name="Kyrpides N.C."/>
            <person name="Klenk H.P."/>
        </authorList>
    </citation>
    <scope>NUCLEOTIDE SEQUENCE [LARGE SCALE GENOMIC DNA]</scope>
    <source>
        <strain evidence="2">ATCC 700848 / DSM 11109 / ASRB2</strain>
    </source>
</reference>